<dbReference type="SMART" id="SM00422">
    <property type="entry name" value="HTH_MERR"/>
    <property type="match status" value="1"/>
</dbReference>
<evidence type="ECO:0000256" key="2">
    <source>
        <dbReference type="SAM" id="MobiDB-lite"/>
    </source>
</evidence>
<proteinExistence type="predicted"/>
<dbReference type="InterPro" id="IPR000551">
    <property type="entry name" value="MerR-type_HTH_dom"/>
</dbReference>
<keyword evidence="1" id="KW-0238">DNA-binding</keyword>
<evidence type="ECO:0000313" key="5">
    <source>
        <dbReference type="Proteomes" id="UP000523614"/>
    </source>
</evidence>
<dbReference type="AlphaFoldDB" id="A0A847H9E8"/>
<dbReference type="InterPro" id="IPR047057">
    <property type="entry name" value="MerR_fam"/>
</dbReference>
<feature type="compositionally biased region" description="Low complexity" evidence="2">
    <location>
        <begin position="9"/>
        <end position="21"/>
    </location>
</feature>
<feature type="domain" description="HTH merR-type" evidence="3">
    <location>
        <begin position="44"/>
        <end position="102"/>
    </location>
</feature>
<evidence type="ECO:0000313" key="4">
    <source>
        <dbReference type="EMBL" id="NLF89895.1"/>
    </source>
</evidence>
<feature type="region of interest" description="Disordered" evidence="2">
    <location>
        <begin position="1"/>
        <end position="25"/>
    </location>
</feature>
<name>A0A847H9E8_9CORY</name>
<dbReference type="SUPFAM" id="SSF46955">
    <property type="entry name" value="Putative DNA-binding domain"/>
    <property type="match status" value="1"/>
</dbReference>
<dbReference type="PROSITE" id="PS50937">
    <property type="entry name" value="HTH_MERR_2"/>
    <property type="match status" value="1"/>
</dbReference>
<dbReference type="RefSeq" id="WP_042621390.1">
    <property type="nucleotide sequence ID" value="NZ_BMLO01000007.1"/>
</dbReference>
<gene>
    <name evidence="4" type="ORF">GX570_00875</name>
</gene>
<dbReference type="InterPro" id="IPR009061">
    <property type="entry name" value="DNA-bd_dom_put_sf"/>
</dbReference>
<dbReference type="PANTHER" id="PTHR30204">
    <property type="entry name" value="REDOX-CYCLING DRUG-SENSING TRANSCRIPTIONAL ACTIVATOR SOXR"/>
    <property type="match status" value="1"/>
</dbReference>
<comment type="caution">
    <text evidence="4">The sequence shown here is derived from an EMBL/GenBank/DDBJ whole genome shotgun (WGS) entry which is preliminary data.</text>
</comment>
<evidence type="ECO:0000256" key="1">
    <source>
        <dbReference type="ARBA" id="ARBA00023125"/>
    </source>
</evidence>
<dbReference type="GO" id="GO:0003677">
    <property type="term" value="F:DNA binding"/>
    <property type="evidence" value="ECO:0007669"/>
    <property type="project" value="UniProtKB-KW"/>
</dbReference>
<dbReference type="GO" id="GO:0003700">
    <property type="term" value="F:DNA-binding transcription factor activity"/>
    <property type="evidence" value="ECO:0007669"/>
    <property type="project" value="InterPro"/>
</dbReference>
<dbReference type="CDD" id="cd00592">
    <property type="entry name" value="HTH_MerR-like"/>
    <property type="match status" value="1"/>
</dbReference>
<dbReference type="Pfam" id="PF13411">
    <property type="entry name" value="MerR_1"/>
    <property type="match status" value="1"/>
</dbReference>
<reference evidence="4 5" key="1">
    <citation type="journal article" date="2020" name="Biotechnol. Biofuels">
        <title>New insights from the biogas microbiome by comprehensive genome-resolved metagenomics of nearly 1600 species originating from multiple anaerobic digesters.</title>
        <authorList>
            <person name="Campanaro S."/>
            <person name="Treu L."/>
            <person name="Rodriguez-R L.M."/>
            <person name="Kovalovszki A."/>
            <person name="Ziels R.M."/>
            <person name="Maus I."/>
            <person name="Zhu X."/>
            <person name="Kougias P.G."/>
            <person name="Basile A."/>
            <person name="Luo G."/>
            <person name="Schluter A."/>
            <person name="Konstantinidis K.T."/>
            <person name="Angelidaki I."/>
        </authorList>
    </citation>
    <scope>NUCLEOTIDE SEQUENCE [LARGE SCALE GENOMIC DNA]</scope>
    <source>
        <strain evidence="4">AS06rmzACSIP_235</strain>
    </source>
</reference>
<evidence type="ECO:0000259" key="3">
    <source>
        <dbReference type="PROSITE" id="PS50937"/>
    </source>
</evidence>
<dbReference type="Proteomes" id="UP000523614">
    <property type="component" value="Unassembled WGS sequence"/>
</dbReference>
<dbReference type="EMBL" id="JAAYYP010000026">
    <property type="protein sequence ID" value="NLF89895.1"/>
    <property type="molecule type" value="Genomic_DNA"/>
</dbReference>
<protein>
    <submittedName>
        <fullName evidence="4">MerR family transcriptional regulator</fullName>
    </submittedName>
</protein>
<dbReference type="Gene3D" id="1.10.1660.10">
    <property type="match status" value="1"/>
</dbReference>
<accession>A0A847H9E8</accession>
<sequence>MSAVRKSTDAGSTSTHSSTGGAPRTVRTLSIGKVLEELRGEFPDVTVSKIRFLESEGLITPQRTASGYRRFTADDVQRLRYILLTQRDNYLPLKVIREQLEAMDSGAVTAILSAAEAEPIVSPDSFRAPAATRLTDTEVAEQAGASMADVLELLEAGLIKPDAAGFFNVDDVRLVTTAQALKGFGFDQRHLRSLRNTAYRQADLIGQVAGPVARSKGDSARQRAEEMGQQMSALVVSLHAGLVKNALREELS</sequence>
<organism evidence="4 5">
    <name type="scientific">Corynebacterium marinum</name>
    <dbReference type="NCBI Taxonomy" id="349751"/>
    <lineage>
        <taxon>Bacteria</taxon>
        <taxon>Bacillati</taxon>
        <taxon>Actinomycetota</taxon>
        <taxon>Actinomycetes</taxon>
        <taxon>Mycobacteriales</taxon>
        <taxon>Corynebacteriaceae</taxon>
        <taxon>Corynebacterium</taxon>
    </lineage>
</organism>
<dbReference type="PANTHER" id="PTHR30204:SF89">
    <property type="entry name" value="HTH MERR-TYPE DOMAIN-CONTAINING PROTEIN"/>
    <property type="match status" value="1"/>
</dbReference>